<feature type="compositionally biased region" description="Basic and acidic residues" evidence="1">
    <location>
        <begin position="1"/>
        <end position="12"/>
    </location>
</feature>
<feature type="compositionally biased region" description="Polar residues" evidence="1">
    <location>
        <begin position="132"/>
        <end position="149"/>
    </location>
</feature>
<accession>A0ABN8Q545</accession>
<evidence type="ECO:0000313" key="3">
    <source>
        <dbReference type="Proteomes" id="UP001159405"/>
    </source>
</evidence>
<sequence length="298" mass="33917">MRGHYPQDKNENSSDEEDKNSDSSQSTEVEEEHPRQDNGYSLERESPFHQNQAEMREEEGENVNEEAQQTTDQECGPRATICGLASQLPYHSSAVSQNQPERYAQQATAGQIRSENLVANSERARAQPQMAEKQTGQENSNGGDNSQLNQNTTACVRHVKAHPEINDVILVKFAKWYIKIPWFQGQSMFKVFATFASKSRKQTLSREYPNIEVADVATVYHKTKGSSEKIMADRRENNSFNELPNIGFPQDQISSLELGEHRERVSTEEMRPRQAQAYYSYLLELLFTNNEMGGSAMR</sequence>
<keyword evidence="3" id="KW-1185">Reference proteome</keyword>
<evidence type="ECO:0000256" key="1">
    <source>
        <dbReference type="SAM" id="MobiDB-lite"/>
    </source>
</evidence>
<gene>
    <name evidence="2" type="ORF">PLOB_00002240</name>
</gene>
<comment type="caution">
    <text evidence="2">The sequence shown here is derived from an EMBL/GenBank/DDBJ whole genome shotgun (WGS) entry which is preliminary data.</text>
</comment>
<feature type="compositionally biased region" description="Basic and acidic residues" evidence="1">
    <location>
        <begin position="32"/>
        <end position="47"/>
    </location>
</feature>
<dbReference type="EMBL" id="CALNXK010000107">
    <property type="protein sequence ID" value="CAH3157392.1"/>
    <property type="molecule type" value="Genomic_DNA"/>
</dbReference>
<organism evidence="2 3">
    <name type="scientific">Porites lobata</name>
    <dbReference type="NCBI Taxonomy" id="104759"/>
    <lineage>
        <taxon>Eukaryota</taxon>
        <taxon>Metazoa</taxon>
        <taxon>Cnidaria</taxon>
        <taxon>Anthozoa</taxon>
        <taxon>Hexacorallia</taxon>
        <taxon>Scleractinia</taxon>
        <taxon>Fungiina</taxon>
        <taxon>Poritidae</taxon>
        <taxon>Porites</taxon>
    </lineage>
</organism>
<proteinExistence type="predicted"/>
<evidence type="ECO:0000313" key="2">
    <source>
        <dbReference type="EMBL" id="CAH3157392.1"/>
    </source>
</evidence>
<protein>
    <submittedName>
        <fullName evidence="2">Uncharacterized protein</fullName>
    </submittedName>
</protein>
<name>A0ABN8Q545_9CNID</name>
<dbReference type="Proteomes" id="UP001159405">
    <property type="component" value="Unassembled WGS sequence"/>
</dbReference>
<feature type="region of interest" description="Disordered" evidence="1">
    <location>
        <begin position="120"/>
        <end position="149"/>
    </location>
</feature>
<feature type="region of interest" description="Disordered" evidence="1">
    <location>
        <begin position="1"/>
        <end position="75"/>
    </location>
</feature>
<reference evidence="2 3" key="1">
    <citation type="submission" date="2022-05" db="EMBL/GenBank/DDBJ databases">
        <authorList>
            <consortium name="Genoscope - CEA"/>
            <person name="William W."/>
        </authorList>
    </citation>
    <scope>NUCLEOTIDE SEQUENCE [LARGE SCALE GENOMIC DNA]</scope>
</reference>